<proteinExistence type="predicted"/>
<name>A0A1G4JST6_9SACH</name>
<dbReference type="GO" id="GO:0003690">
    <property type="term" value="F:double-stranded DNA binding"/>
    <property type="evidence" value="ECO:0007669"/>
    <property type="project" value="InterPro"/>
</dbReference>
<sequence length="463" mass="53336">MKPVVGSQLSQLFDSLMTGNFACLSVNLNQNGRFVAELQAELQNIRTDKELEAMVENQKFEKGKWTRFNILVVSYLKFCQNVNPWSVWESSDLIFNYYQDLTNCLLNDSFPVDPLVTLFQDTTEYVIPLARELDSNYRELGTRQHQFLAHVSSVITKLFNSIKPRYEEPALRFDELPRKQQILLYTANRLNSIYMQIDSPASCANIFKNVKPKSAIQNFSQYPGRERIEYRYLLGRYYMLNHRVSNAFHQLNSAFALLIKCSAQTAGNAAVQRNKQRILRYLLPAGILFGKMPTPEICQLHGREMAQKYLALSHIVKSGSLHRFHVWLAQNEHELRRKGLLLVLLEKCPLLIYRSLIRRVIIDFCFPSDTNKISYSFLANGVQFSLGSLQGLKPIYSAIHAPENVANVLESLVNLGLFKANCFPLSEQCVFPKTDKIDYIFPSVNERLVAFFPLNSDDFWLDN</sequence>
<dbReference type="GO" id="GO:0070390">
    <property type="term" value="C:transcription export complex 2"/>
    <property type="evidence" value="ECO:0007669"/>
    <property type="project" value="TreeGrafter"/>
</dbReference>
<dbReference type="PANTHER" id="PTHR12732">
    <property type="entry name" value="UNCHARACTERIZED PROTEASOME COMPONENT REGION PCI-CONTAINING"/>
    <property type="match status" value="1"/>
</dbReference>
<dbReference type="GO" id="GO:0016973">
    <property type="term" value="P:poly(A)+ mRNA export from nucleus"/>
    <property type="evidence" value="ECO:0007669"/>
    <property type="project" value="TreeGrafter"/>
</dbReference>
<protein>
    <submittedName>
        <fullName evidence="1">LAME_0F05468g1_1</fullName>
    </submittedName>
</protein>
<dbReference type="InterPro" id="IPR045114">
    <property type="entry name" value="Csn12-like"/>
</dbReference>
<gene>
    <name evidence="1" type="ORF">LAME_0F05468G</name>
</gene>
<dbReference type="GO" id="GO:0006368">
    <property type="term" value="P:transcription elongation by RNA polymerase II"/>
    <property type="evidence" value="ECO:0007669"/>
    <property type="project" value="TreeGrafter"/>
</dbReference>
<evidence type="ECO:0000313" key="2">
    <source>
        <dbReference type="Proteomes" id="UP000191144"/>
    </source>
</evidence>
<dbReference type="AlphaFoldDB" id="A0A1G4JST6"/>
<dbReference type="PANTHER" id="PTHR12732:SF8">
    <property type="entry name" value="NUCLEAR MRNA EXPORT PROTEIN THP1"/>
    <property type="match status" value="1"/>
</dbReference>
<reference evidence="2" key="1">
    <citation type="submission" date="2016-03" db="EMBL/GenBank/DDBJ databases">
        <authorList>
            <person name="Devillers Hugo."/>
        </authorList>
    </citation>
    <scope>NUCLEOTIDE SEQUENCE [LARGE SCALE GENOMIC DNA]</scope>
</reference>
<dbReference type="EMBL" id="LT598477">
    <property type="protein sequence ID" value="SCU93923.1"/>
    <property type="molecule type" value="Genomic_DNA"/>
</dbReference>
<evidence type="ECO:0000313" key="1">
    <source>
        <dbReference type="EMBL" id="SCU93923.1"/>
    </source>
</evidence>
<dbReference type="OrthoDB" id="5404651at2759"/>
<dbReference type="GO" id="GO:0003723">
    <property type="term" value="F:RNA binding"/>
    <property type="evidence" value="ECO:0007669"/>
    <property type="project" value="InterPro"/>
</dbReference>
<dbReference type="GO" id="GO:0000973">
    <property type="term" value="P:post-transcriptional tethering of RNA polymerase II gene DNA at nuclear periphery"/>
    <property type="evidence" value="ECO:0007669"/>
    <property type="project" value="TreeGrafter"/>
</dbReference>
<keyword evidence="2" id="KW-1185">Reference proteome</keyword>
<organism evidence="1 2">
    <name type="scientific">Lachancea meyersii CBS 8951</name>
    <dbReference type="NCBI Taxonomy" id="1266667"/>
    <lineage>
        <taxon>Eukaryota</taxon>
        <taxon>Fungi</taxon>
        <taxon>Dikarya</taxon>
        <taxon>Ascomycota</taxon>
        <taxon>Saccharomycotina</taxon>
        <taxon>Saccharomycetes</taxon>
        <taxon>Saccharomycetales</taxon>
        <taxon>Saccharomycetaceae</taxon>
        <taxon>Lachancea</taxon>
    </lineage>
</organism>
<dbReference type="Proteomes" id="UP000191144">
    <property type="component" value="Chromosome F"/>
</dbReference>
<accession>A0A1G4JST6</accession>
<dbReference type="SMART" id="SM00753">
    <property type="entry name" value="PAM"/>
    <property type="match status" value="1"/>
</dbReference>